<dbReference type="SUPFAM" id="SSF52172">
    <property type="entry name" value="CheY-like"/>
    <property type="match status" value="1"/>
</dbReference>
<accession>A0ABM7NEQ4</accession>
<dbReference type="EC" id="2.7.13.3" evidence="2"/>
<comment type="catalytic activity">
    <reaction evidence="1">
        <text>ATP + protein L-histidine = ADP + protein N-phospho-L-histidine.</text>
        <dbReference type="EC" id="2.7.13.3"/>
    </reaction>
</comment>
<dbReference type="RefSeq" id="WP_221248967.1">
    <property type="nucleotide sequence ID" value="NZ_AP024355.1"/>
</dbReference>
<reference evidence="8 9" key="2">
    <citation type="journal article" date="2021" name="Int. J. Syst. Evol. Microbiol.">
        <title>Isolation and Polyphasic Characterization of Desulfuromonas versatilis sp. Nov., an Electrogenic Bacteria Capable of Versatile Metabolism Isolated from a Graphene Oxide-Reducing Enrichment Culture.</title>
        <authorList>
            <person name="Xie L."/>
            <person name="Yoshida N."/>
            <person name="Ishii S."/>
            <person name="Meng L."/>
        </authorList>
    </citation>
    <scope>NUCLEOTIDE SEQUENCE [LARGE SCALE GENOMIC DNA]</scope>
    <source>
        <strain evidence="8 9">NIT-T3</strain>
    </source>
</reference>
<dbReference type="GO" id="GO:0016301">
    <property type="term" value="F:kinase activity"/>
    <property type="evidence" value="ECO:0007669"/>
    <property type="project" value="UniProtKB-KW"/>
</dbReference>
<evidence type="ECO:0000256" key="5">
    <source>
        <dbReference type="SAM" id="Coils"/>
    </source>
</evidence>
<dbReference type="SMART" id="SM00448">
    <property type="entry name" value="REC"/>
    <property type="match status" value="1"/>
</dbReference>
<dbReference type="InterPro" id="IPR036097">
    <property type="entry name" value="HisK_dim/P_sf"/>
</dbReference>
<proteinExistence type="predicted"/>
<protein>
    <recommendedName>
        <fullName evidence="2">histidine kinase</fullName>
        <ecNumber evidence="2">2.7.13.3</ecNumber>
    </recommendedName>
</protein>
<feature type="domain" description="Response regulatory" evidence="7">
    <location>
        <begin position="5"/>
        <end position="119"/>
    </location>
</feature>
<dbReference type="CDD" id="cd00156">
    <property type="entry name" value="REC"/>
    <property type="match status" value="1"/>
</dbReference>
<feature type="modified residue" description="4-aspartylphosphate" evidence="4">
    <location>
        <position position="54"/>
    </location>
</feature>
<dbReference type="Gene3D" id="1.10.287.130">
    <property type="match status" value="1"/>
</dbReference>
<dbReference type="InterPro" id="IPR036890">
    <property type="entry name" value="HATPase_C_sf"/>
</dbReference>
<dbReference type="Pfam" id="PF02518">
    <property type="entry name" value="HATPase_c"/>
    <property type="match status" value="1"/>
</dbReference>
<evidence type="ECO:0000259" key="7">
    <source>
        <dbReference type="PROSITE" id="PS50110"/>
    </source>
</evidence>
<keyword evidence="5" id="KW-0175">Coiled coil</keyword>
<dbReference type="Pfam" id="PF00512">
    <property type="entry name" value="HisKA"/>
    <property type="match status" value="1"/>
</dbReference>
<evidence type="ECO:0000256" key="3">
    <source>
        <dbReference type="ARBA" id="ARBA00022553"/>
    </source>
</evidence>
<feature type="domain" description="Histidine kinase" evidence="6">
    <location>
        <begin position="182"/>
        <end position="388"/>
    </location>
</feature>
<dbReference type="InterPro" id="IPR003594">
    <property type="entry name" value="HATPase_dom"/>
</dbReference>
<reference evidence="8 9" key="1">
    <citation type="journal article" date="2016" name="C (Basel)">
        <title>Selective Growth of and Electricity Production by Marine Exoelectrogenic Bacteria in Self-Aggregated Hydrogel of Microbially Reduced Graphene Oxide.</title>
        <authorList>
            <person name="Yoshida N."/>
            <person name="Goto Y."/>
            <person name="Miyata Y."/>
        </authorList>
    </citation>
    <scope>NUCLEOTIDE SEQUENCE [LARGE SCALE GENOMIC DNA]</scope>
    <source>
        <strain evidence="8 9">NIT-T3</strain>
    </source>
</reference>
<keyword evidence="9" id="KW-1185">Reference proteome</keyword>
<dbReference type="CDD" id="cd00082">
    <property type="entry name" value="HisKA"/>
    <property type="match status" value="1"/>
</dbReference>
<organism evidence="8 9">
    <name type="scientific">Desulfuromonas versatilis</name>
    <dbReference type="NCBI Taxonomy" id="2802975"/>
    <lineage>
        <taxon>Bacteria</taxon>
        <taxon>Pseudomonadati</taxon>
        <taxon>Thermodesulfobacteriota</taxon>
        <taxon>Desulfuromonadia</taxon>
        <taxon>Desulfuromonadales</taxon>
        <taxon>Desulfuromonadaceae</taxon>
        <taxon>Desulfuromonas</taxon>
    </lineage>
</organism>
<dbReference type="InterPro" id="IPR011006">
    <property type="entry name" value="CheY-like_superfamily"/>
</dbReference>
<dbReference type="CDD" id="cd00075">
    <property type="entry name" value="HATPase"/>
    <property type="match status" value="1"/>
</dbReference>
<evidence type="ECO:0000256" key="2">
    <source>
        <dbReference type="ARBA" id="ARBA00012438"/>
    </source>
</evidence>
<evidence type="ECO:0000313" key="9">
    <source>
        <dbReference type="Proteomes" id="UP001319827"/>
    </source>
</evidence>
<dbReference type="Proteomes" id="UP001319827">
    <property type="component" value="Chromosome"/>
</dbReference>
<dbReference type="SUPFAM" id="SSF47384">
    <property type="entry name" value="Homodimeric domain of signal transducing histidine kinase"/>
    <property type="match status" value="1"/>
</dbReference>
<dbReference type="PANTHER" id="PTHR43547">
    <property type="entry name" value="TWO-COMPONENT HISTIDINE KINASE"/>
    <property type="match status" value="1"/>
</dbReference>
<evidence type="ECO:0000259" key="6">
    <source>
        <dbReference type="PROSITE" id="PS50109"/>
    </source>
</evidence>
<keyword evidence="8" id="KW-0418">Kinase</keyword>
<dbReference type="InterPro" id="IPR005467">
    <property type="entry name" value="His_kinase_dom"/>
</dbReference>
<dbReference type="PROSITE" id="PS50109">
    <property type="entry name" value="HIS_KIN"/>
    <property type="match status" value="1"/>
</dbReference>
<evidence type="ECO:0000256" key="4">
    <source>
        <dbReference type="PROSITE-ProRule" id="PRU00169"/>
    </source>
</evidence>
<evidence type="ECO:0000256" key="1">
    <source>
        <dbReference type="ARBA" id="ARBA00000085"/>
    </source>
</evidence>
<dbReference type="InterPro" id="IPR001789">
    <property type="entry name" value="Sig_transdc_resp-reg_receiver"/>
</dbReference>
<gene>
    <name evidence="8" type="ORF">DESUT3_26180</name>
</gene>
<evidence type="ECO:0000313" key="8">
    <source>
        <dbReference type="EMBL" id="BCR05549.1"/>
    </source>
</evidence>
<dbReference type="SMART" id="SM00387">
    <property type="entry name" value="HATPase_c"/>
    <property type="match status" value="1"/>
</dbReference>
<dbReference type="PROSITE" id="PS50110">
    <property type="entry name" value="RESPONSE_REGULATORY"/>
    <property type="match status" value="1"/>
</dbReference>
<keyword evidence="3 4" id="KW-0597">Phosphoprotein</keyword>
<dbReference type="EMBL" id="AP024355">
    <property type="protein sequence ID" value="BCR05549.1"/>
    <property type="molecule type" value="Genomic_DNA"/>
</dbReference>
<keyword evidence="8" id="KW-0808">Transferase</keyword>
<dbReference type="SUPFAM" id="SSF55874">
    <property type="entry name" value="ATPase domain of HSP90 chaperone/DNA topoisomerase II/histidine kinase"/>
    <property type="match status" value="1"/>
</dbReference>
<name>A0ABM7NEQ4_9BACT</name>
<sequence length="388" mass="43519">MVKDRILVVDDEKIILELTSMILKNRGYQVLTAESGAEGLAVVEREKPAAVLLDYMMPVMDGMTALKQIRQRFPDTYVIMFTGKGSEEIAVELMKAGASDYILKPFNNQDLVERLENVLRIRRIELHNKELRQERERLLREIEKWNQELEQRVEEKSRELERAHAEILQAEKLASLGHLSAGMAHEIRNPLNSISLFGQILRSGLEQDPEMSGYADKILKEVDRIDGILVQLLAASKRPRFELELVSVAEVLAGVLEGFDAQLAALGIDVDSQLLSTPPQILSDSTEIEQIFNNLIANAIYEMQDGGRLGVRLDHDATKIRVDISDTGRGIPKENLNKIFDPFFTTKTKGTGFGLSVVLRIVKTYGGRISVESTEGQGTVFHIELPLS</sequence>
<dbReference type="SMART" id="SM00388">
    <property type="entry name" value="HisKA"/>
    <property type="match status" value="1"/>
</dbReference>
<dbReference type="PRINTS" id="PR00344">
    <property type="entry name" value="BCTRLSENSOR"/>
</dbReference>
<dbReference type="Gene3D" id="3.40.50.2300">
    <property type="match status" value="1"/>
</dbReference>
<dbReference type="PANTHER" id="PTHR43547:SF2">
    <property type="entry name" value="HYBRID SIGNAL TRANSDUCTION HISTIDINE KINASE C"/>
    <property type="match status" value="1"/>
</dbReference>
<dbReference type="Pfam" id="PF00072">
    <property type="entry name" value="Response_reg"/>
    <property type="match status" value="1"/>
</dbReference>
<dbReference type="InterPro" id="IPR003661">
    <property type="entry name" value="HisK_dim/P_dom"/>
</dbReference>
<feature type="coiled-coil region" evidence="5">
    <location>
        <begin position="121"/>
        <end position="173"/>
    </location>
</feature>
<dbReference type="InterPro" id="IPR004358">
    <property type="entry name" value="Sig_transdc_His_kin-like_C"/>
</dbReference>
<dbReference type="Gene3D" id="3.30.565.10">
    <property type="entry name" value="Histidine kinase-like ATPase, C-terminal domain"/>
    <property type="match status" value="1"/>
</dbReference>